<evidence type="ECO:0000256" key="1">
    <source>
        <dbReference type="SAM" id="SignalP"/>
    </source>
</evidence>
<accession>A0A348AEH5</accession>
<dbReference type="RefSeq" id="WP_126305612.1">
    <property type="nucleotide sequence ID" value="NZ_AP018449.1"/>
</dbReference>
<evidence type="ECO:0000313" key="3">
    <source>
        <dbReference type="Proteomes" id="UP000276437"/>
    </source>
</evidence>
<protein>
    <recommendedName>
        <fullName evidence="4">Porin domain-containing protein</fullName>
    </recommendedName>
</protein>
<proteinExistence type="predicted"/>
<evidence type="ECO:0000313" key="2">
    <source>
        <dbReference type="EMBL" id="BBB89473.1"/>
    </source>
</evidence>
<reference evidence="2 3" key="1">
    <citation type="journal article" date="2018" name="Int. J. Syst. Evol. Microbiol.">
        <title>Methylomusa anaerophila gen. nov., sp. nov., an anaerobic methanol-utilizing bacterium isolated from a microbial fuel cell.</title>
        <authorList>
            <person name="Amano N."/>
            <person name="Yamamuro A."/>
            <person name="Miyahara M."/>
            <person name="Kouzuma A."/>
            <person name="Abe T."/>
            <person name="Watanabe K."/>
        </authorList>
    </citation>
    <scope>NUCLEOTIDE SEQUENCE [LARGE SCALE GENOMIC DNA]</scope>
    <source>
        <strain evidence="2 3">MMFC1</strain>
    </source>
</reference>
<dbReference type="KEGG" id="mana:MAMMFC1_00106"/>
<dbReference type="SUPFAM" id="SSF56935">
    <property type="entry name" value="Porins"/>
    <property type="match status" value="1"/>
</dbReference>
<feature type="signal peptide" evidence="1">
    <location>
        <begin position="1"/>
        <end position="23"/>
    </location>
</feature>
<sequence length="302" mass="33798">MKKLETIMLALCMAASVNSWGYASPVEFSGDINLKHDDVKIQDGDRENNWETTFRLKAQTSLGENWKAFVRYGYRHFGGDDDTPEVSKLDQYGFVYEKGENTKVVFGVQDTILGPFGTLLDLTDNVGNAMLKGVDLQHQEKDIVYHLFAGKIDKRLFDSDSDKSAYGGEINKTWENTTLGGEHLHISGLESADSYYGLYITNKFGKADLSAEYIWSSASSDKNGTVYGISYSPTDMDTFSLTHRNIKAYAAPDFDDLAGYHNEKGTELAWEHSFGQAGVLTLKYDDVSSKEKTTTLEYNFAF</sequence>
<dbReference type="AlphaFoldDB" id="A0A348AEH5"/>
<dbReference type="EMBL" id="AP018449">
    <property type="protein sequence ID" value="BBB89473.1"/>
    <property type="molecule type" value="Genomic_DNA"/>
</dbReference>
<keyword evidence="3" id="KW-1185">Reference proteome</keyword>
<evidence type="ECO:0008006" key="4">
    <source>
        <dbReference type="Google" id="ProtNLM"/>
    </source>
</evidence>
<name>A0A348AEH5_9FIRM</name>
<dbReference type="Proteomes" id="UP000276437">
    <property type="component" value="Chromosome"/>
</dbReference>
<dbReference type="OrthoDB" id="1676128at2"/>
<gene>
    <name evidence="2" type="ORF">MAMMFC1_00106</name>
</gene>
<keyword evidence="1" id="KW-0732">Signal</keyword>
<organism evidence="2 3">
    <name type="scientific">Methylomusa anaerophila</name>
    <dbReference type="NCBI Taxonomy" id="1930071"/>
    <lineage>
        <taxon>Bacteria</taxon>
        <taxon>Bacillati</taxon>
        <taxon>Bacillota</taxon>
        <taxon>Negativicutes</taxon>
        <taxon>Selenomonadales</taxon>
        <taxon>Sporomusaceae</taxon>
        <taxon>Methylomusa</taxon>
    </lineage>
</organism>
<feature type="chain" id="PRO_5016707887" description="Porin domain-containing protein" evidence="1">
    <location>
        <begin position="24"/>
        <end position="302"/>
    </location>
</feature>